<dbReference type="AlphaFoldDB" id="A0A1D2MH09"/>
<dbReference type="EMBL" id="LJIJ01001277">
    <property type="protein sequence ID" value="ODM92287.1"/>
    <property type="molecule type" value="Genomic_DNA"/>
</dbReference>
<accession>A0A1D2MH09</accession>
<keyword evidence="2" id="KW-1185">Reference proteome</keyword>
<reference evidence="1 2" key="1">
    <citation type="journal article" date="2016" name="Genome Biol. Evol.">
        <title>Gene Family Evolution Reflects Adaptation to Soil Environmental Stressors in the Genome of the Collembolan Orchesella cincta.</title>
        <authorList>
            <person name="Faddeeva-Vakhrusheva A."/>
            <person name="Derks M.F."/>
            <person name="Anvar S.Y."/>
            <person name="Agamennone V."/>
            <person name="Suring W."/>
            <person name="Smit S."/>
            <person name="van Straalen N.M."/>
            <person name="Roelofs D."/>
        </authorList>
    </citation>
    <scope>NUCLEOTIDE SEQUENCE [LARGE SCALE GENOMIC DNA]</scope>
    <source>
        <tissue evidence="1">Mixed pool</tissue>
    </source>
</reference>
<name>A0A1D2MH09_ORCCI</name>
<comment type="caution">
    <text evidence="1">The sequence shown here is derived from an EMBL/GenBank/DDBJ whole genome shotgun (WGS) entry which is preliminary data.</text>
</comment>
<proteinExistence type="predicted"/>
<dbReference type="OrthoDB" id="8119704at2759"/>
<protein>
    <submittedName>
        <fullName evidence="1">Uncharacterized protein</fullName>
    </submittedName>
</protein>
<sequence length="57" mass="6774">MLSTDNEPPDGQTDYVMFKIPPDLDFNSLRVYRSANTHEFLILEEIWKKSHTLKYID</sequence>
<dbReference type="Proteomes" id="UP000094527">
    <property type="component" value="Unassembled WGS sequence"/>
</dbReference>
<organism evidence="1 2">
    <name type="scientific">Orchesella cincta</name>
    <name type="common">Springtail</name>
    <name type="synonym">Podura cincta</name>
    <dbReference type="NCBI Taxonomy" id="48709"/>
    <lineage>
        <taxon>Eukaryota</taxon>
        <taxon>Metazoa</taxon>
        <taxon>Ecdysozoa</taxon>
        <taxon>Arthropoda</taxon>
        <taxon>Hexapoda</taxon>
        <taxon>Collembola</taxon>
        <taxon>Entomobryomorpha</taxon>
        <taxon>Entomobryoidea</taxon>
        <taxon>Orchesellidae</taxon>
        <taxon>Orchesellinae</taxon>
        <taxon>Orchesella</taxon>
    </lineage>
</organism>
<gene>
    <name evidence="1" type="ORF">Ocin01_14390</name>
</gene>
<evidence type="ECO:0000313" key="1">
    <source>
        <dbReference type="EMBL" id="ODM92287.1"/>
    </source>
</evidence>
<evidence type="ECO:0000313" key="2">
    <source>
        <dbReference type="Proteomes" id="UP000094527"/>
    </source>
</evidence>